<proteinExistence type="inferred from homology"/>
<evidence type="ECO:0000256" key="6">
    <source>
        <dbReference type="SAM" id="Phobius"/>
    </source>
</evidence>
<name>A0A3B0QV33_9ZZZZ</name>
<dbReference type="GO" id="GO:0016020">
    <property type="term" value="C:membrane"/>
    <property type="evidence" value="ECO:0007669"/>
    <property type="project" value="UniProtKB-SubCell"/>
</dbReference>
<dbReference type="PANTHER" id="PTHR31272:SF4">
    <property type="entry name" value="CYTOCHROME C-TYPE BIOGENESIS PROTEIN HI_1454-RELATED"/>
    <property type="match status" value="1"/>
</dbReference>
<accession>A0A3B0QV33</accession>
<keyword evidence="5 6" id="KW-0472">Membrane</keyword>
<dbReference type="GO" id="GO:0017004">
    <property type="term" value="P:cytochrome complex assembly"/>
    <property type="evidence" value="ECO:0007669"/>
    <property type="project" value="InterPro"/>
</dbReference>
<comment type="similarity">
    <text evidence="2">Belongs to the DsbD family.</text>
</comment>
<evidence type="ECO:0000256" key="3">
    <source>
        <dbReference type="ARBA" id="ARBA00022692"/>
    </source>
</evidence>
<feature type="transmembrane region" description="Helical" evidence="6">
    <location>
        <begin position="216"/>
        <end position="244"/>
    </location>
</feature>
<dbReference type="InterPro" id="IPR003834">
    <property type="entry name" value="Cyt_c_assmbl_TM_dom"/>
</dbReference>
<feature type="domain" description="Cytochrome C biogenesis protein transmembrane" evidence="7">
    <location>
        <begin position="13"/>
        <end position="233"/>
    </location>
</feature>
<feature type="transmembrane region" description="Helical" evidence="6">
    <location>
        <begin position="15"/>
        <end position="47"/>
    </location>
</feature>
<evidence type="ECO:0000256" key="4">
    <source>
        <dbReference type="ARBA" id="ARBA00022989"/>
    </source>
</evidence>
<dbReference type="Pfam" id="PF02683">
    <property type="entry name" value="DsbD_TM"/>
    <property type="match status" value="1"/>
</dbReference>
<feature type="transmembrane region" description="Helical" evidence="6">
    <location>
        <begin position="68"/>
        <end position="93"/>
    </location>
</feature>
<feature type="transmembrane region" description="Helical" evidence="6">
    <location>
        <begin position="176"/>
        <end position="195"/>
    </location>
</feature>
<dbReference type="EMBL" id="UOEA01000084">
    <property type="protein sequence ID" value="VAV85300.1"/>
    <property type="molecule type" value="Genomic_DNA"/>
</dbReference>
<reference evidence="8" key="1">
    <citation type="submission" date="2018-06" db="EMBL/GenBank/DDBJ databases">
        <authorList>
            <person name="Zhirakovskaya E."/>
        </authorList>
    </citation>
    <scope>NUCLEOTIDE SEQUENCE</scope>
</reference>
<keyword evidence="3 6" id="KW-0812">Transmembrane</keyword>
<sequence length="252" mass="27730">MDYQGFIELAFWGKIMAAFAGGFLSFVSPCVLPLVPSYISFVTGISFEELTDDVESKKLRKVIMLNSLMFILGFSAVFILVLGLSAQAFGYLFLEHKDIIRQISGVIIVLLGIHVIGVINIKFLQRDKRLHFFSDKPQGFIGSFLIGVGFAAGWTPCIGPILSAIFTVAATSQSQWAGVILFVAYSMGLAIPFFLTSLGVNTSLRYFKHIKRHMRMISIISGIFLIVTGVLIFSNSFAIIAGYLNTIMPNFG</sequence>
<evidence type="ECO:0000256" key="2">
    <source>
        <dbReference type="ARBA" id="ARBA00006143"/>
    </source>
</evidence>
<evidence type="ECO:0000256" key="5">
    <source>
        <dbReference type="ARBA" id="ARBA00023136"/>
    </source>
</evidence>
<evidence type="ECO:0000313" key="8">
    <source>
        <dbReference type="EMBL" id="VAV85300.1"/>
    </source>
</evidence>
<evidence type="ECO:0000259" key="7">
    <source>
        <dbReference type="Pfam" id="PF02683"/>
    </source>
</evidence>
<gene>
    <name evidence="8" type="ORF">MNBD_DELTA01-1215</name>
</gene>
<dbReference type="AlphaFoldDB" id="A0A3B0QV33"/>
<dbReference type="InterPro" id="IPR051790">
    <property type="entry name" value="Cytochrome_c-biogenesis_DsbD"/>
</dbReference>
<feature type="transmembrane region" description="Helical" evidence="6">
    <location>
        <begin position="99"/>
        <end position="119"/>
    </location>
</feature>
<dbReference type="PANTHER" id="PTHR31272">
    <property type="entry name" value="CYTOCHROME C-TYPE BIOGENESIS PROTEIN HI_1454-RELATED"/>
    <property type="match status" value="1"/>
</dbReference>
<keyword evidence="4 6" id="KW-1133">Transmembrane helix</keyword>
<feature type="transmembrane region" description="Helical" evidence="6">
    <location>
        <begin position="140"/>
        <end position="170"/>
    </location>
</feature>
<comment type="subcellular location">
    <subcellularLocation>
        <location evidence="1">Membrane</location>
        <topology evidence="1">Multi-pass membrane protein</topology>
    </subcellularLocation>
</comment>
<organism evidence="8">
    <name type="scientific">hydrothermal vent metagenome</name>
    <dbReference type="NCBI Taxonomy" id="652676"/>
    <lineage>
        <taxon>unclassified sequences</taxon>
        <taxon>metagenomes</taxon>
        <taxon>ecological metagenomes</taxon>
    </lineage>
</organism>
<evidence type="ECO:0000256" key="1">
    <source>
        <dbReference type="ARBA" id="ARBA00004141"/>
    </source>
</evidence>
<protein>
    <submittedName>
        <fullName evidence="8">Cytochrome c-type biogenesis protein CcdA (DsbD analog)</fullName>
    </submittedName>
</protein>